<feature type="transmembrane region" description="Helical" evidence="1">
    <location>
        <begin position="132"/>
        <end position="151"/>
    </location>
</feature>
<organism evidence="2 3">
    <name type="scientific">Microbacterium immunditiarum</name>
    <dbReference type="NCBI Taxonomy" id="337480"/>
    <lineage>
        <taxon>Bacteria</taxon>
        <taxon>Bacillati</taxon>
        <taxon>Actinomycetota</taxon>
        <taxon>Actinomycetes</taxon>
        <taxon>Micrococcales</taxon>
        <taxon>Microbacteriaceae</taxon>
        <taxon>Microbacterium</taxon>
    </lineage>
</organism>
<reference evidence="2 3" key="1">
    <citation type="submission" date="2020-07" db="EMBL/GenBank/DDBJ databases">
        <title>Sequencing the genomes of 1000 actinobacteria strains.</title>
        <authorList>
            <person name="Klenk H.-P."/>
        </authorList>
    </citation>
    <scope>NUCLEOTIDE SEQUENCE [LARGE SCALE GENOMIC DNA]</scope>
    <source>
        <strain evidence="2 3">DSM 24662</strain>
    </source>
</reference>
<feature type="transmembrane region" description="Helical" evidence="1">
    <location>
        <begin position="333"/>
        <end position="352"/>
    </location>
</feature>
<keyword evidence="2" id="KW-0282">Flagellum</keyword>
<dbReference type="InterPro" id="IPR047928">
    <property type="entry name" value="Perm_prefix_1"/>
</dbReference>
<evidence type="ECO:0000313" key="2">
    <source>
        <dbReference type="EMBL" id="NYE20799.1"/>
    </source>
</evidence>
<keyword evidence="1" id="KW-0472">Membrane</keyword>
<evidence type="ECO:0000256" key="1">
    <source>
        <dbReference type="SAM" id="Phobius"/>
    </source>
</evidence>
<keyword evidence="1" id="KW-0812">Transmembrane</keyword>
<keyword evidence="1" id="KW-1133">Transmembrane helix</keyword>
<feature type="transmembrane region" description="Helical" evidence="1">
    <location>
        <begin position="227"/>
        <end position="250"/>
    </location>
</feature>
<keyword evidence="2" id="KW-0969">Cilium</keyword>
<dbReference type="NCBIfam" id="NF038403">
    <property type="entry name" value="perm_prefix_1"/>
    <property type="match status" value="1"/>
</dbReference>
<dbReference type="AlphaFoldDB" id="A0A7Y9KMH9"/>
<dbReference type="Proteomes" id="UP000576969">
    <property type="component" value="Unassembled WGS sequence"/>
</dbReference>
<feature type="transmembrane region" description="Helical" evidence="1">
    <location>
        <begin position="105"/>
        <end position="126"/>
    </location>
</feature>
<name>A0A7Y9KMH9_9MICO</name>
<keyword evidence="2" id="KW-0966">Cell projection</keyword>
<feature type="transmembrane region" description="Helical" evidence="1">
    <location>
        <begin position="364"/>
        <end position="388"/>
    </location>
</feature>
<feature type="transmembrane region" description="Helical" evidence="1">
    <location>
        <begin position="400"/>
        <end position="419"/>
    </location>
</feature>
<proteinExistence type="predicted"/>
<feature type="transmembrane region" description="Helical" evidence="1">
    <location>
        <begin position="439"/>
        <end position="461"/>
    </location>
</feature>
<feature type="transmembrane region" description="Helical" evidence="1">
    <location>
        <begin position="158"/>
        <end position="177"/>
    </location>
</feature>
<protein>
    <submittedName>
        <fullName evidence="2">Flagellar biogenesis protein FliO</fullName>
    </submittedName>
</protein>
<evidence type="ECO:0000313" key="3">
    <source>
        <dbReference type="Proteomes" id="UP000576969"/>
    </source>
</evidence>
<dbReference type="EMBL" id="JACCBV010000001">
    <property type="protein sequence ID" value="NYE20799.1"/>
    <property type="molecule type" value="Genomic_DNA"/>
</dbReference>
<keyword evidence="3" id="KW-1185">Reference proteome</keyword>
<accession>A0A7Y9KMH9</accession>
<sequence>MSTSGGVGMAGGEQLEERIAQWREFVSRRDAIARDVDELESHLRDQIDGLQASGLAPDEAFLIAVKRMGRLDELSQEFAREHSERLWKHLVMPDAAPEASDPRTLWLALGLAVGAALAVRLASVLLPGGPTAALVNTSVLVLPFLAIHFLVRRRASVVTTVAVLVPFAVTAVVLNAYPFEPDGMTQALSAMHAIVAMWLVVGIAYAGGAWRSSRARMDFIRFSGEWLVYYALIALGGAVIIAITLGVFGSIGIDAQPFVGEWLLPCGAAGAVLVAAWLVEAKQSVVENIAPVLTKVFSPLFTLLLLALIGAWIVQGVLASSEGTIVVFGERDLLIIFDVVVIFALALLLYSLSARDPLRPPGWFDRLQIVLLASVLVVDVLVLVSMVGRIAEYGSSPNKLASLGLNLILLVNLVGATWLQTRFVFGRERFATLESWQTAYLPVYLAWAAVVVAIFPVVFGYV</sequence>
<dbReference type="RefSeq" id="WP_246301107.1">
    <property type="nucleotide sequence ID" value="NZ_JACCBV010000001.1"/>
</dbReference>
<feature type="transmembrane region" description="Helical" evidence="1">
    <location>
        <begin position="262"/>
        <end position="280"/>
    </location>
</feature>
<comment type="caution">
    <text evidence="2">The sequence shown here is derived from an EMBL/GenBank/DDBJ whole genome shotgun (WGS) entry which is preliminary data.</text>
</comment>
<feature type="transmembrane region" description="Helical" evidence="1">
    <location>
        <begin position="292"/>
        <end position="313"/>
    </location>
</feature>
<gene>
    <name evidence="2" type="ORF">BJ991_002827</name>
</gene>
<feature type="transmembrane region" description="Helical" evidence="1">
    <location>
        <begin position="189"/>
        <end position="206"/>
    </location>
</feature>